<protein>
    <submittedName>
        <fullName evidence="2">Ejaculatory bulb-specific protein 3</fullName>
    </submittedName>
</protein>
<dbReference type="InParanoid" id="F4WYC0"/>
<dbReference type="OrthoDB" id="6344725at2759"/>
<dbReference type="AlphaFoldDB" id="F4WYC0"/>
<evidence type="ECO:0000313" key="3">
    <source>
        <dbReference type="Proteomes" id="UP000007755"/>
    </source>
</evidence>
<accession>F4WYC0</accession>
<keyword evidence="1" id="KW-0472">Membrane</keyword>
<keyword evidence="1" id="KW-1133">Transmembrane helix</keyword>
<dbReference type="Proteomes" id="UP000007755">
    <property type="component" value="Unassembled WGS sequence"/>
</dbReference>
<dbReference type="eggNOG" id="ENOG502S48A">
    <property type="taxonomic scope" value="Eukaryota"/>
</dbReference>
<keyword evidence="1" id="KW-0812">Transmembrane</keyword>
<evidence type="ECO:0000256" key="1">
    <source>
        <dbReference type="SAM" id="Phobius"/>
    </source>
</evidence>
<dbReference type="InterPro" id="IPR036682">
    <property type="entry name" value="OS_D_A10/PebIII_sf"/>
</dbReference>
<dbReference type="InterPro" id="IPR005055">
    <property type="entry name" value="A10/PebIII"/>
</dbReference>
<keyword evidence="3" id="KW-1185">Reference proteome</keyword>
<dbReference type="Pfam" id="PF03392">
    <property type="entry name" value="OS-D"/>
    <property type="match status" value="1"/>
</dbReference>
<dbReference type="SUPFAM" id="SSF100910">
    <property type="entry name" value="Chemosensory protein Csp2"/>
    <property type="match status" value="1"/>
</dbReference>
<sequence>MRCSLSRNPYAACATLALIRMGFVIFLALFSRGYRNGSNNLLVASDGVNETATIPGIEKLEGEFPENGGLPVLTLFLLVVAVVLAEDKYTTKYDNIDLDTILTSDRLLKNYVNCLLEKGSCTPDGKELKEILPDALMTECSKCSEKQKKGTEKVVRYLINKKPETWELLKKKYDPTGEYSIKYTDEAHKQGINM</sequence>
<gene>
    <name evidence="2" type="ORF">G5I_10904</name>
</gene>
<dbReference type="EMBL" id="GL888439">
    <property type="protein sequence ID" value="EGI60804.1"/>
    <property type="molecule type" value="Genomic_DNA"/>
</dbReference>
<feature type="transmembrane region" description="Helical" evidence="1">
    <location>
        <begin position="68"/>
        <end position="85"/>
    </location>
</feature>
<dbReference type="PANTHER" id="PTHR11257:SF12">
    <property type="entry name" value="EJACULATORY BULB-SPECIFIC PROTEIN 3-RELATED"/>
    <property type="match status" value="1"/>
</dbReference>
<evidence type="ECO:0000313" key="2">
    <source>
        <dbReference type="EMBL" id="EGI60804.1"/>
    </source>
</evidence>
<reference evidence="2" key="1">
    <citation type="submission" date="2011-02" db="EMBL/GenBank/DDBJ databases">
        <title>The genome of the leaf-cutting ant Acromyrmex echinatior suggests key adaptations to social evolution and fungus farming.</title>
        <authorList>
            <person name="Nygaard S."/>
            <person name="Zhang G."/>
        </authorList>
    </citation>
    <scope>NUCLEOTIDE SEQUENCE</scope>
</reference>
<dbReference type="FunCoup" id="F4WYC0">
    <property type="interactions" value="37"/>
</dbReference>
<dbReference type="PANTHER" id="PTHR11257">
    <property type="entry name" value="CHEMOSENSORY PROTEIN-RELATED"/>
    <property type="match status" value="1"/>
</dbReference>
<proteinExistence type="predicted"/>
<dbReference type="Gene3D" id="1.10.2080.10">
    <property type="entry name" value="Insect odorant-binding protein A10/Ejaculatory bulb-specific protein 3"/>
    <property type="match status" value="1"/>
</dbReference>
<name>F4WYC0_ACREC</name>
<organism evidence="3">
    <name type="scientific">Acromyrmex echinatior</name>
    <name type="common">Panamanian leafcutter ant</name>
    <name type="synonym">Acromyrmex octospinosus echinatior</name>
    <dbReference type="NCBI Taxonomy" id="103372"/>
    <lineage>
        <taxon>Eukaryota</taxon>
        <taxon>Metazoa</taxon>
        <taxon>Ecdysozoa</taxon>
        <taxon>Arthropoda</taxon>
        <taxon>Hexapoda</taxon>
        <taxon>Insecta</taxon>
        <taxon>Pterygota</taxon>
        <taxon>Neoptera</taxon>
        <taxon>Endopterygota</taxon>
        <taxon>Hymenoptera</taxon>
        <taxon>Apocrita</taxon>
        <taxon>Aculeata</taxon>
        <taxon>Formicoidea</taxon>
        <taxon>Formicidae</taxon>
        <taxon>Myrmicinae</taxon>
        <taxon>Acromyrmex</taxon>
    </lineage>
</organism>
<feature type="transmembrane region" description="Helical" evidence="1">
    <location>
        <begin position="12"/>
        <end position="31"/>
    </location>
</feature>